<accession>S8DQC0</accession>
<name>S8DQC0_FOMSC</name>
<dbReference type="Pfam" id="PF25459">
    <property type="entry name" value="AIM3_BBC1_C"/>
    <property type="match status" value="1"/>
</dbReference>
<feature type="compositionally biased region" description="Pro residues" evidence="1">
    <location>
        <begin position="207"/>
        <end position="222"/>
    </location>
</feature>
<keyword evidence="4" id="KW-1185">Reference proteome</keyword>
<protein>
    <recommendedName>
        <fullName evidence="2">BBC1/AIM3 cysteine proteinase-fold domain-containing protein</fullName>
    </recommendedName>
</protein>
<organism evidence="3 4">
    <name type="scientific">Fomitopsis schrenkii</name>
    <name type="common">Brown rot fungus</name>
    <dbReference type="NCBI Taxonomy" id="2126942"/>
    <lineage>
        <taxon>Eukaryota</taxon>
        <taxon>Fungi</taxon>
        <taxon>Dikarya</taxon>
        <taxon>Basidiomycota</taxon>
        <taxon>Agaricomycotina</taxon>
        <taxon>Agaricomycetes</taxon>
        <taxon>Polyporales</taxon>
        <taxon>Fomitopsis</taxon>
    </lineage>
</organism>
<feature type="compositionally biased region" description="Low complexity" evidence="1">
    <location>
        <begin position="64"/>
        <end position="78"/>
    </location>
</feature>
<evidence type="ECO:0000313" key="4">
    <source>
        <dbReference type="Proteomes" id="UP000015241"/>
    </source>
</evidence>
<dbReference type="InterPro" id="IPR057402">
    <property type="entry name" value="AIM3_BBC1_C"/>
</dbReference>
<dbReference type="STRING" id="743788.S8DQC0"/>
<dbReference type="eggNOG" id="ENOG502S09A">
    <property type="taxonomic scope" value="Eukaryota"/>
</dbReference>
<dbReference type="EMBL" id="KE504206">
    <property type="protein sequence ID" value="EPS95506.1"/>
    <property type="molecule type" value="Genomic_DNA"/>
</dbReference>
<evidence type="ECO:0000313" key="3">
    <source>
        <dbReference type="EMBL" id="EPS95506.1"/>
    </source>
</evidence>
<evidence type="ECO:0000256" key="1">
    <source>
        <dbReference type="SAM" id="MobiDB-lite"/>
    </source>
</evidence>
<dbReference type="Proteomes" id="UP000015241">
    <property type="component" value="Unassembled WGS sequence"/>
</dbReference>
<dbReference type="InParanoid" id="S8DQC0"/>
<gene>
    <name evidence="3" type="ORF">FOMPIDRAFT_1043563</name>
</gene>
<feature type="region of interest" description="Disordered" evidence="1">
    <location>
        <begin position="194"/>
        <end position="242"/>
    </location>
</feature>
<dbReference type="AlphaFoldDB" id="S8DQC0"/>
<feature type="compositionally biased region" description="Low complexity" evidence="1">
    <location>
        <begin position="86"/>
        <end position="104"/>
    </location>
</feature>
<dbReference type="HOGENOM" id="CLU_498876_0_0_1"/>
<feature type="region of interest" description="Disordered" evidence="1">
    <location>
        <begin position="1"/>
        <end position="136"/>
    </location>
</feature>
<sequence>MLSSMKDKAVKAKDYTVTKATHTRDHMVSQPSKKINWDPNHRRPPPPPVVKPKNSDLYAPPPSRTTSTISSTTRNTPSSPSPPTVPVRSSVPRADSHPASFSPAPVAPPPLRRDTRPDGVSPPPPPPVRSASIASRASALPVDDEKIDWTNLSPADKQVLFSWLDEFFAKHLNLPAPPRGVEGTRKGIENSAIHPVAAPAPRMPSGVGPPPISKWSRPPQPSPGVAVSADADDFTMSYPPPTQHGSAALDVAMHFADSARWDNDWYKSSNMGMVPGLKGRNDTRQTATVSQTEPYRATFCGSALFADLSMVWVSVSYPLTGESDPNDTRTVVREARYLPCPAPLDRAALVEAYETYGETIALFAEGFADAGEYCARGECWDLAAKALECFEEYDYVPQPIPSTLRTHGHLIYEGKAMGKRRQVGRWRGGDDRVRRGDIVEWRSVRIVVKNGFRTSTKMMGNPDHTAVIVGDTVPSVPVSDGMFLKPADLGTLHVVDQSVSTGIKPKRDECELSGLEEGEVWIYRPVNMEKYIGCSLQAQCPGGINALRI</sequence>
<dbReference type="OrthoDB" id="3357271at2759"/>
<feature type="compositionally biased region" description="Basic and acidic residues" evidence="1">
    <location>
        <begin position="1"/>
        <end position="27"/>
    </location>
</feature>
<reference evidence="3 4" key="1">
    <citation type="journal article" date="2012" name="Science">
        <title>The Paleozoic origin of enzymatic lignin decomposition reconstructed from 31 fungal genomes.</title>
        <authorList>
            <person name="Floudas D."/>
            <person name="Binder M."/>
            <person name="Riley R."/>
            <person name="Barry K."/>
            <person name="Blanchette R.A."/>
            <person name="Henrissat B."/>
            <person name="Martinez A.T."/>
            <person name="Otillar R."/>
            <person name="Spatafora J.W."/>
            <person name="Yadav J.S."/>
            <person name="Aerts A."/>
            <person name="Benoit I."/>
            <person name="Boyd A."/>
            <person name="Carlson A."/>
            <person name="Copeland A."/>
            <person name="Coutinho P.M."/>
            <person name="de Vries R.P."/>
            <person name="Ferreira P."/>
            <person name="Findley K."/>
            <person name="Foster B."/>
            <person name="Gaskell J."/>
            <person name="Glotzer D."/>
            <person name="Gorecki P."/>
            <person name="Heitman J."/>
            <person name="Hesse C."/>
            <person name="Hori C."/>
            <person name="Igarashi K."/>
            <person name="Jurgens J.A."/>
            <person name="Kallen N."/>
            <person name="Kersten P."/>
            <person name="Kohler A."/>
            <person name="Kuees U."/>
            <person name="Kumar T.K.A."/>
            <person name="Kuo A."/>
            <person name="LaButti K."/>
            <person name="Larrondo L.F."/>
            <person name="Lindquist E."/>
            <person name="Ling A."/>
            <person name="Lombard V."/>
            <person name="Lucas S."/>
            <person name="Lundell T."/>
            <person name="Martin R."/>
            <person name="McLaughlin D.J."/>
            <person name="Morgenstern I."/>
            <person name="Morin E."/>
            <person name="Murat C."/>
            <person name="Nagy L.G."/>
            <person name="Nolan M."/>
            <person name="Ohm R.A."/>
            <person name="Patyshakuliyeva A."/>
            <person name="Rokas A."/>
            <person name="Ruiz-Duenas F.J."/>
            <person name="Sabat G."/>
            <person name="Salamov A."/>
            <person name="Samejima M."/>
            <person name="Schmutz J."/>
            <person name="Slot J.C."/>
            <person name="St John F."/>
            <person name="Stenlid J."/>
            <person name="Sun H."/>
            <person name="Sun S."/>
            <person name="Syed K."/>
            <person name="Tsang A."/>
            <person name="Wiebenga A."/>
            <person name="Young D."/>
            <person name="Pisabarro A."/>
            <person name="Eastwood D.C."/>
            <person name="Martin F."/>
            <person name="Cullen D."/>
            <person name="Grigoriev I.V."/>
            <person name="Hibbett D.S."/>
        </authorList>
    </citation>
    <scope>NUCLEOTIDE SEQUENCE</scope>
    <source>
        <strain evidence="4">FP-58527</strain>
    </source>
</reference>
<evidence type="ECO:0000259" key="2">
    <source>
        <dbReference type="Pfam" id="PF25459"/>
    </source>
</evidence>
<feature type="domain" description="BBC1/AIM3 cysteine proteinase-fold" evidence="2">
    <location>
        <begin position="334"/>
        <end position="534"/>
    </location>
</feature>
<proteinExistence type="predicted"/>